<dbReference type="Gene3D" id="2.30.110.10">
    <property type="entry name" value="Electron Transport, Fmn-binding Protein, Chain A"/>
    <property type="match status" value="1"/>
</dbReference>
<dbReference type="SUPFAM" id="SSF50475">
    <property type="entry name" value="FMN-binding split barrel"/>
    <property type="match status" value="1"/>
</dbReference>
<sequence length="136" mass="15367">MEKIKEKAASLLQKCEVVVLSSINAEGYPRPVPIARIASEGLSTIWMSTGASSLKTTEFRANAKAGLCYYSDGDSVVLTGEVEVIDDAESKEKYWQNWFIKFFPQGVKDPEYILLKFRSNQATIYIEDQFQRVTIE</sequence>
<reference evidence="2 3" key="1">
    <citation type="submission" date="2012-02" db="EMBL/GenBank/DDBJ databases">
        <title>The Genome Sequence of Bacteroides salyersiae CL02T12C01.</title>
        <authorList>
            <consortium name="The Broad Institute Genome Sequencing Platform"/>
            <person name="Earl A."/>
            <person name="Ward D."/>
            <person name="Feldgarden M."/>
            <person name="Gevers D."/>
            <person name="Zitomersky N.L."/>
            <person name="Coyne M.J."/>
            <person name="Comstock L.E."/>
            <person name="Young S.K."/>
            <person name="Zeng Q."/>
            <person name="Gargeya S."/>
            <person name="Fitzgerald M."/>
            <person name="Haas B."/>
            <person name="Abouelleil A."/>
            <person name="Alvarado L."/>
            <person name="Arachchi H.M."/>
            <person name="Berlin A."/>
            <person name="Chapman S.B."/>
            <person name="Gearin G."/>
            <person name="Goldberg J."/>
            <person name="Griggs A."/>
            <person name="Gujja S."/>
            <person name="Hansen M."/>
            <person name="Heiman D."/>
            <person name="Howarth C."/>
            <person name="Larimer J."/>
            <person name="Lui A."/>
            <person name="MacDonald P.J.P."/>
            <person name="McCowen C."/>
            <person name="Montmayeur A."/>
            <person name="Murphy C."/>
            <person name="Neiman D."/>
            <person name="Pearson M."/>
            <person name="Priest M."/>
            <person name="Roberts A."/>
            <person name="Saif S."/>
            <person name="Shea T."/>
            <person name="Sisk P."/>
            <person name="Stolte C."/>
            <person name="Sykes S."/>
            <person name="Wortman J."/>
            <person name="Nusbaum C."/>
            <person name="Birren B."/>
        </authorList>
    </citation>
    <scope>NUCLEOTIDE SEQUENCE [LARGE SCALE GENOMIC DNA]</scope>
    <source>
        <strain evidence="2 3">CL02T12C01</strain>
    </source>
</reference>
<gene>
    <name evidence="2" type="ORF">HMPREF1071_03151</name>
</gene>
<name>I8YBD9_9BACE</name>
<protein>
    <recommendedName>
        <fullName evidence="1">General stress protein FMN-binding split barrel domain-containing protein</fullName>
    </recommendedName>
</protein>
<dbReference type="InterPro" id="IPR052917">
    <property type="entry name" value="Stress-Dev_Protein"/>
</dbReference>
<dbReference type="GeneID" id="93117422"/>
<accession>I8YBD9</accession>
<dbReference type="RefSeq" id="WP_007481139.1">
    <property type="nucleotide sequence ID" value="NZ_JH724308.1"/>
</dbReference>
<evidence type="ECO:0000259" key="1">
    <source>
        <dbReference type="Pfam" id="PF16242"/>
    </source>
</evidence>
<dbReference type="EMBL" id="AGXV01000037">
    <property type="protein sequence ID" value="EIY60435.1"/>
    <property type="molecule type" value="Genomic_DNA"/>
</dbReference>
<dbReference type="HOGENOM" id="CLU_133130_1_0_10"/>
<dbReference type="AlphaFoldDB" id="I8YBD9"/>
<dbReference type="Proteomes" id="UP000005150">
    <property type="component" value="Unassembled WGS sequence"/>
</dbReference>
<dbReference type="InterPro" id="IPR038725">
    <property type="entry name" value="YdaG_split_barrel_FMN-bd"/>
</dbReference>
<keyword evidence="3" id="KW-1185">Reference proteome</keyword>
<feature type="domain" description="General stress protein FMN-binding split barrel" evidence="1">
    <location>
        <begin position="6"/>
        <end position="124"/>
    </location>
</feature>
<dbReference type="Pfam" id="PF16242">
    <property type="entry name" value="Pyrid_ox_like"/>
    <property type="match status" value="1"/>
</dbReference>
<dbReference type="PANTHER" id="PTHR34818:SF1">
    <property type="entry name" value="PROTEIN BLI-3"/>
    <property type="match status" value="1"/>
</dbReference>
<dbReference type="OrthoDB" id="1954371at2"/>
<proteinExistence type="predicted"/>
<dbReference type="InterPro" id="IPR012349">
    <property type="entry name" value="Split_barrel_FMN-bd"/>
</dbReference>
<dbReference type="PATRIC" id="fig|997887.3.peg.3268"/>
<evidence type="ECO:0000313" key="3">
    <source>
        <dbReference type="Proteomes" id="UP000005150"/>
    </source>
</evidence>
<dbReference type="PANTHER" id="PTHR34818">
    <property type="entry name" value="PROTEIN BLI-3"/>
    <property type="match status" value="1"/>
</dbReference>
<comment type="caution">
    <text evidence="2">The sequence shown here is derived from an EMBL/GenBank/DDBJ whole genome shotgun (WGS) entry which is preliminary data.</text>
</comment>
<organism evidence="2 3">
    <name type="scientific">Bacteroides salyersiae CL02T12C01</name>
    <dbReference type="NCBI Taxonomy" id="997887"/>
    <lineage>
        <taxon>Bacteria</taxon>
        <taxon>Pseudomonadati</taxon>
        <taxon>Bacteroidota</taxon>
        <taxon>Bacteroidia</taxon>
        <taxon>Bacteroidales</taxon>
        <taxon>Bacteroidaceae</taxon>
        <taxon>Bacteroides</taxon>
    </lineage>
</organism>
<evidence type="ECO:0000313" key="2">
    <source>
        <dbReference type="EMBL" id="EIY60435.1"/>
    </source>
</evidence>